<evidence type="ECO:0000313" key="2">
    <source>
        <dbReference type="EMBL" id="EEP28805.1"/>
    </source>
</evidence>
<reference evidence="2" key="1">
    <citation type="submission" date="2009-04" db="EMBL/GenBank/DDBJ databases">
        <authorList>
            <person name="Weinstock G."/>
            <person name="Sodergren E."/>
            <person name="Clifton S."/>
            <person name="Fulton L."/>
            <person name="Fulton B."/>
            <person name="Courtney L."/>
            <person name="Fronick C."/>
            <person name="Harrison M."/>
            <person name="Strong C."/>
            <person name="Farmer C."/>
            <person name="Delahaunty K."/>
            <person name="Markovic C."/>
            <person name="Hall O."/>
            <person name="Minx P."/>
            <person name="Tomlinson C."/>
            <person name="Mitreva M."/>
            <person name="Nelson J."/>
            <person name="Hou S."/>
            <person name="Wollam A."/>
            <person name="Pepin K.H."/>
            <person name="Johnson M."/>
            <person name="Bhonagiri V."/>
            <person name="Nash W.E."/>
            <person name="Warren W."/>
            <person name="Chinwalla A."/>
            <person name="Mardis E.R."/>
            <person name="Wilson R.K."/>
        </authorList>
    </citation>
    <scope>NUCLEOTIDE SEQUENCE [LARGE SCALE GENOMIC DNA]</scope>
    <source>
        <strain evidence="2">DSM 14600</strain>
    </source>
</reference>
<dbReference type="EMBL" id="ACIP02000001">
    <property type="protein sequence ID" value="EEP28805.1"/>
    <property type="molecule type" value="Genomic_DNA"/>
</dbReference>
<dbReference type="AlphaFoldDB" id="C4G852"/>
<evidence type="ECO:0000313" key="3">
    <source>
        <dbReference type="Proteomes" id="UP000003494"/>
    </source>
</evidence>
<dbReference type="Proteomes" id="UP000003494">
    <property type="component" value="Unassembled WGS sequence"/>
</dbReference>
<evidence type="ECO:0000256" key="1">
    <source>
        <dbReference type="SAM" id="Coils"/>
    </source>
</evidence>
<feature type="coiled-coil region" evidence="1">
    <location>
        <begin position="27"/>
        <end position="54"/>
    </location>
</feature>
<keyword evidence="3" id="KW-1185">Reference proteome</keyword>
<dbReference type="HOGENOM" id="CLU_2496192_0_0_9"/>
<dbReference type="InterPro" id="IPR009636">
    <property type="entry name" value="SCAF"/>
</dbReference>
<accession>C4G852</accession>
<keyword evidence="1" id="KW-0175">Coiled coil</keyword>
<dbReference type="STRING" id="626523.GCWU000342_00147"/>
<gene>
    <name evidence="2" type="ORF">GCWU000342_00147</name>
</gene>
<proteinExistence type="predicted"/>
<dbReference type="Pfam" id="PF06810">
    <property type="entry name" value="Phage_scaffold"/>
    <property type="match status" value="1"/>
</dbReference>
<comment type="caution">
    <text evidence="2">The sequence shown here is derived from an EMBL/GenBank/DDBJ whole genome shotgun (WGS) entry which is preliminary data.</text>
</comment>
<name>C4G852_9FIRM</name>
<protein>
    <submittedName>
        <fullName evidence="2">Uncharacterized protein</fullName>
    </submittedName>
</protein>
<sequence>MKKEELTALGLEQDVIDKIFAMNGKDIAAEKAKLAKVEGDRDNYKAQLDTAKEILAKFDGVSIGDLKGQITKLQEDIKASAPAHGV</sequence>
<organism evidence="2 3">
    <name type="scientific">Shuttleworthella satelles DSM 14600</name>
    <dbReference type="NCBI Taxonomy" id="626523"/>
    <lineage>
        <taxon>Bacteria</taxon>
        <taxon>Bacillati</taxon>
        <taxon>Bacillota</taxon>
        <taxon>Clostridia</taxon>
        <taxon>Lachnospirales</taxon>
        <taxon>Lachnospiraceae</taxon>
        <taxon>Shuttleworthella</taxon>
    </lineage>
</organism>
<dbReference type="RefSeq" id="WP_006905193.1">
    <property type="nucleotide sequence ID" value="NZ_GG665866.1"/>
</dbReference>